<dbReference type="AlphaFoldDB" id="Q9FYN6"/>
<accession>Q9FYN6</accession>
<proteinExistence type="predicted"/>
<evidence type="ECO:0000256" key="2">
    <source>
        <dbReference type="SAM" id="Phobius"/>
    </source>
</evidence>
<sequence length="216" mass="23414">MRKVRGALSPSAQGSSPSIRHPWSGRRRTAPLSANPVRGAPNESKNHQLPLPATPESKQSSVATAQPRHATRRRNHTVLLFFGLLFPVFPVPCYTASSAWAAPRRPTPPTRPPAVSLPPPHGKSIVRARQCTCVCVCVCVCVAACLPGRVSPGKKRKEGVAEALLVGRRTTRVPHAALSVEAERVRTRQHRVFVSHRGDMTAIATAYSAGRRRQSP</sequence>
<protein>
    <submittedName>
        <fullName evidence="3">Uncharacterized protein</fullName>
    </submittedName>
</protein>
<organism evidence="3">
    <name type="scientific">Oryza sativa subsp. japonica</name>
    <name type="common">Rice</name>
    <dbReference type="NCBI Taxonomy" id="39947"/>
    <lineage>
        <taxon>Eukaryota</taxon>
        <taxon>Viridiplantae</taxon>
        <taxon>Streptophyta</taxon>
        <taxon>Embryophyta</taxon>
        <taxon>Tracheophyta</taxon>
        <taxon>Spermatophyta</taxon>
        <taxon>Magnoliopsida</taxon>
        <taxon>Liliopsida</taxon>
        <taxon>Poales</taxon>
        <taxon>Poaceae</taxon>
        <taxon>BOP clade</taxon>
        <taxon>Oryzoideae</taxon>
        <taxon>Oryzeae</taxon>
        <taxon>Oryzinae</taxon>
        <taxon>Oryza</taxon>
        <taxon>Oryza sativa</taxon>
    </lineage>
</organism>
<keyword evidence="2" id="KW-0812">Transmembrane</keyword>
<feature type="transmembrane region" description="Helical" evidence="2">
    <location>
        <begin position="78"/>
        <end position="102"/>
    </location>
</feature>
<dbReference type="Proteomes" id="UP000817658">
    <property type="component" value="Chromosome 1"/>
</dbReference>
<dbReference type="EMBL" id="AP002820">
    <property type="protein sequence ID" value="BAB12037.1"/>
    <property type="molecule type" value="Genomic_DNA"/>
</dbReference>
<keyword evidence="2" id="KW-0472">Membrane</keyword>
<evidence type="ECO:0000313" key="3">
    <source>
        <dbReference type="EMBL" id="BAB12037.1"/>
    </source>
</evidence>
<gene>
    <name evidence="3" type="primary">P0702D12.29</name>
</gene>
<reference evidence="3" key="1">
    <citation type="journal article" date="2002" name="Nature">
        <title>The genome sequence and structure of rice chromosome 1.</title>
        <authorList>
            <person name="Sasaki T."/>
            <person name="Matsumoto T."/>
            <person name="Yamamoto K."/>
            <person name="Sakata K."/>
            <person name="Baba T."/>
            <person name="Katayose Y."/>
            <person name="Wu J."/>
            <person name="Niimura Y."/>
            <person name="Cheng Z."/>
            <person name="Nagamura Y."/>
            <person name="Antonio B.A."/>
            <person name="Kanamori H."/>
            <person name="Hosokawa S."/>
            <person name="Masukawa M."/>
            <person name="Arikawa K."/>
            <person name="Chiden Y."/>
            <person name="Hayashi M."/>
            <person name="Okamoto M."/>
            <person name="Ando T."/>
            <person name="Aoki H."/>
            <person name="Arita K."/>
            <person name="Hamada M."/>
            <person name="Harada C."/>
            <person name="Hijishita S."/>
            <person name="Honda M."/>
            <person name="Ichikawa Y."/>
            <person name="Idonuma A."/>
            <person name="Iijima M."/>
            <person name="Ikeda M."/>
            <person name="Ikeno M."/>
            <person name="Itoh S."/>
            <person name="Itoh T."/>
            <person name="Itoh Y."/>
            <person name="Itoh Y."/>
            <person name="Iwabuchi A."/>
            <person name="Kamiya K."/>
            <person name="Karasawa W."/>
            <person name="Katagiri S."/>
            <person name="Kikuta A."/>
            <person name="Kobayashi N."/>
            <person name="Kono I."/>
            <person name="Machita K."/>
            <person name="Maehara T."/>
            <person name="Mizuno H."/>
            <person name="Mizubayashi T."/>
            <person name="Mukai Y."/>
            <person name="Nagasaki H."/>
            <person name="Nakashima M."/>
            <person name="Nakama Y."/>
            <person name="Nakamichi Y."/>
            <person name="Nakamura M."/>
            <person name="Namiki N."/>
            <person name="Negishi M."/>
            <person name="Ohta I."/>
            <person name="Ono N."/>
            <person name="Saji S."/>
            <person name="Sakai K."/>
            <person name="Shibata M."/>
            <person name="Shimokawa T."/>
            <person name="Shomura A."/>
            <person name="Song J."/>
            <person name="Takazaki Y."/>
            <person name="Terasawa K."/>
            <person name="Tsuji K."/>
            <person name="Waki K."/>
            <person name="Yamagata H."/>
            <person name="Yamane H."/>
            <person name="Yoshiki S."/>
            <person name="Yoshihara R."/>
            <person name="Yukawa K."/>
            <person name="Zhong H."/>
            <person name="Iwama H."/>
            <person name="Endo T."/>
            <person name="Ito H."/>
            <person name="Hahn J.H."/>
            <person name="Kim H.I."/>
            <person name="Eun M.Y."/>
            <person name="Yano M."/>
            <person name="Jiang J."/>
            <person name="Gojobori T."/>
        </authorList>
    </citation>
    <scope>NUCLEOTIDE SEQUENCE [LARGE SCALE GENOMIC DNA]</scope>
</reference>
<feature type="compositionally biased region" description="Pro residues" evidence="1">
    <location>
        <begin position="105"/>
        <end position="119"/>
    </location>
</feature>
<keyword evidence="2" id="KW-1133">Transmembrane helix</keyword>
<evidence type="ECO:0000256" key="1">
    <source>
        <dbReference type="SAM" id="MobiDB-lite"/>
    </source>
</evidence>
<feature type="region of interest" description="Disordered" evidence="1">
    <location>
        <begin position="100"/>
        <end position="119"/>
    </location>
</feature>
<feature type="region of interest" description="Disordered" evidence="1">
    <location>
        <begin position="1"/>
        <end position="70"/>
    </location>
</feature>
<name>Q9FYN6_ORYSJ</name>